<dbReference type="EMBL" id="MDKC01000006">
    <property type="protein sequence ID" value="ODG92716.1"/>
    <property type="molecule type" value="Genomic_DNA"/>
</dbReference>
<comment type="caution">
    <text evidence="2">The sequence shown here is derived from an EMBL/GenBank/DDBJ whole genome shotgun (WGS) entry which is preliminary data.</text>
</comment>
<organism evidence="2 3">
    <name type="scientific">Gottfriedia luciferensis</name>
    <dbReference type="NCBI Taxonomy" id="178774"/>
    <lineage>
        <taxon>Bacteria</taxon>
        <taxon>Bacillati</taxon>
        <taxon>Bacillota</taxon>
        <taxon>Bacilli</taxon>
        <taxon>Bacillales</taxon>
        <taxon>Bacillaceae</taxon>
        <taxon>Gottfriedia</taxon>
    </lineage>
</organism>
<dbReference type="Proteomes" id="UP000094580">
    <property type="component" value="Unassembled WGS sequence"/>
</dbReference>
<name>A0ABX2ZSH8_9BACI</name>
<protein>
    <recommendedName>
        <fullName evidence="1">DUF7674 domain-containing protein</fullName>
    </recommendedName>
</protein>
<evidence type="ECO:0000313" key="3">
    <source>
        <dbReference type="Proteomes" id="UP000094580"/>
    </source>
</evidence>
<accession>A0ABX2ZSH8</accession>
<reference evidence="2 3" key="1">
    <citation type="submission" date="2016-07" db="EMBL/GenBank/DDBJ databases">
        <authorList>
            <person name="Townsley L."/>
            <person name="Shank E.A."/>
        </authorList>
    </citation>
    <scope>NUCLEOTIDE SEQUENCE [LARGE SCALE GENOMIC DNA]</scope>
    <source>
        <strain evidence="2 3">CH01</strain>
    </source>
</reference>
<proteinExistence type="predicted"/>
<evidence type="ECO:0000313" key="2">
    <source>
        <dbReference type="EMBL" id="ODG92716.1"/>
    </source>
</evidence>
<evidence type="ECO:0000259" key="1">
    <source>
        <dbReference type="Pfam" id="PF24722"/>
    </source>
</evidence>
<dbReference type="Pfam" id="PF24722">
    <property type="entry name" value="DUF7674"/>
    <property type="match status" value="1"/>
</dbReference>
<dbReference type="RefSeq" id="WP_069033126.1">
    <property type="nucleotide sequence ID" value="NZ_MDKC01000006.1"/>
</dbReference>
<sequence length="137" mass="16098">MCKDIKKYEVMNLLIHACPSYKKRWENYLKDNYEDNEGPLLYNDLSDFARHLADLYSKGNFEEFPKVFDVIERLHTDGDEEVQEAATIGLLEDLQNLGINPNPDGMKKYLHSVSLKWWNDLEDFWNGYTEYVGGPKK</sequence>
<feature type="domain" description="DUF7674" evidence="1">
    <location>
        <begin position="11"/>
        <end position="126"/>
    </location>
</feature>
<dbReference type="InterPro" id="IPR056091">
    <property type="entry name" value="DUF7674"/>
</dbReference>
<keyword evidence="3" id="KW-1185">Reference proteome</keyword>
<gene>
    <name evidence="2" type="ORF">BED47_18750</name>
</gene>